<evidence type="ECO:0000313" key="1">
    <source>
        <dbReference type="EMBL" id="MPC28165.1"/>
    </source>
</evidence>
<reference evidence="1 2" key="1">
    <citation type="submission" date="2019-05" db="EMBL/GenBank/DDBJ databases">
        <title>Another draft genome of Portunus trituberculatus and its Hox gene families provides insights of decapod evolution.</title>
        <authorList>
            <person name="Jeong J.-H."/>
            <person name="Song I."/>
            <person name="Kim S."/>
            <person name="Choi T."/>
            <person name="Kim D."/>
            <person name="Ryu S."/>
            <person name="Kim W."/>
        </authorList>
    </citation>
    <scope>NUCLEOTIDE SEQUENCE [LARGE SCALE GENOMIC DNA]</scope>
    <source>
        <tissue evidence="1">Muscle</tissue>
    </source>
</reference>
<dbReference type="EMBL" id="VSRR010001866">
    <property type="protein sequence ID" value="MPC28165.1"/>
    <property type="molecule type" value="Genomic_DNA"/>
</dbReference>
<proteinExistence type="predicted"/>
<organism evidence="1 2">
    <name type="scientific">Portunus trituberculatus</name>
    <name type="common">Swimming crab</name>
    <name type="synonym">Neptunus trituberculatus</name>
    <dbReference type="NCBI Taxonomy" id="210409"/>
    <lineage>
        <taxon>Eukaryota</taxon>
        <taxon>Metazoa</taxon>
        <taxon>Ecdysozoa</taxon>
        <taxon>Arthropoda</taxon>
        <taxon>Crustacea</taxon>
        <taxon>Multicrustacea</taxon>
        <taxon>Malacostraca</taxon>
        <taxon>Eumalacostraca</taxon>
        <taxon>Eucarida</taxon>
        <taxon>Decapoda</taxon>
        <taxon>Pleocyemata</taxon>
        <taxon>Brachyura</taxon>
        <taxon>Eubrachyura</taxon>
        <taxon>Portunoidea</taxon>
        <taxon>Portunidae</taxon>
        <taxon>Portuninae</taxon>
        <taxon>Portunus</taxon>
    </lineage>
</organism>
<gene>
    <name evidence="1" type="ORF">E2C01_021360</name>
</gene>
<accession>A0A5B7E468</accession>
<keyword evidence="2" id="KW-1185">Reference proteome</keyword>
<dbReference type="AlphaFoldDB" id="A0A5B7E468"/>
<dbReference type="Proteomes" id="UP000324222">
    <property type="component" value="Unassembled WGS sequence"/>
</dbReference>
<name>A0A5B7E468_PORTR</name>
<comment type="caution">
    <text evidence="1">The sequence shown here is derived from an EMBL/GenBank/DDBJ whole genome shotgun (WGS) entry which is preliminary data.</text>
</comment>
<sequence>MSHVAEGRLAEQHRHGISLRHCSQRSARYVYHLLLSPNTMLTEVRRSLTWKPLSDRVMSPFEAFTDIPVTNQLEEQLLPHVGPDLEGKDSPLTFLMA</sequence>
<protein>
    <submittedName>
        <fullName evidence="1">Uncharacterized protein</fullName>
    </submittedName>
</protein>
<evidence type="ECO:0000313" key="2">
    <source>
        <dbReference type="Proteomes" id="UP000324222"/>
    </source>
</evidence>